<organism evidence="3 4">
    <name type="scientific">Elasticomyces elasticus</name>
    <dbReference type="NCBI Taxonomy" id="574655"/>
    <lineage>
        <taxon>Eukaryota</taxon>
        <taxon>Fungi</taxon>
        <taxon>Dikarya</taxon>
        <taxon>Ascomycota</taxon>
        <taxon>Pezizomycotina</taxon>
        <taxon>Dothideomycetes</taxon>
        <taxon>Dothideomycetidae</taxon>
        <taxon>Mycosphaerellales</taxon>
        <taxon>Teratosphaeriaceae</taxon>
        <taxon>Elasticomyces</taxon>
    </lineage>
</organism>
<dbReference type="InterPro" id="IPR038305">
    <property type="entry name" value="HeLo_sf"/>
</dbReference>
<dbReference type="Proteomes" id="UP001310594">
    <property type="component" value="Unassembled WGS sequence"/>
</dbReference>
<proteinExistence type="predicted"/>
<dbReference type="EMBL" id="JAVRQU010000011">
    <property type="protein sequence ID" value="KAK5697292.1"/>
    <property type="molecule type" value="Genomic_DNA"/>
</dbReference>
<dbReference type="SMART" id="SM00256">
    <property type="entry name" value="FBOX"/>
    <property type="match status" value="1"/>
</dbReference>
<dbReference type="InterPro" id="IPR029498">
    <property type="entry name" value="HeLo_dom"/>
</dbReference>
<dbReference type="Pfam" id="PF00646">
    <property type="entry name" value="F-box"/>
    <property type="match status" value="1"/>
</dbReference>
<evidence type="ECO:0000313" key="3">
    <source>
        <dbReference type="EMBL" id="KAK5697292.1"/>
    </source>
</evidence>
<sequence>MDTTKLQLVTLPPELQILIADSLPLKDVLQLRHTCKQLRDIVDSHAVVLGQNLVKQQHLRLERRAQQLDLSGLSLVEALLKYAAWVNSIEPPLPGSMVTLAFASTYRKANPSLRLAHYDLAMLESQLHPDIRSIQDLGPDEVDTAIQMLRLPKKEMLAVFEAERMKPFYRLDVVFGSEDDFLYYVDEVWGEEIDEELDCDLPRLKALKGLEYVNRRGSAMHRLIEAMDFGDNAGQLALMRAKQLEFIDLVPPSNPQSSTDVTRPLILSSSSQAAIMATDKANGDHIENPNHEAALSGALALANLFSNCVEAFGLIHPTHKWEKEEQLLLSRLGIQQARLLIWGDAVGITSPPASVTNQAIPKHPSAVYPDLKEPTFFGARDARLDEYETRTQVERALSAIVDRSAGYNREEMMEKYGLKVPKRLASLSEAALDVSRLDAFREKYELLQEVGETYAHLSARRSNSITSTAWTIADQTRFYYYLKLTQEKVDFLIDLMGVKDRVDRSMRMDIKALGWHLTADRQRIAADTSKLRLMQEICKVDYPEYVAATQTALDNISRDSRENFGGVPNPYASVPNPGETPSSPKPVRATGEQKRPGGLFGMFKKFGKSHDRVPKGRTQSISSIDEPPRSLSDAGPSTSMNHEHDHEDMSPLEPIRSKSVGAILDTPALTQDDEFIRNKLQQMRTQDTVKEPLSAADEVGPVVSRHDQYRGIARVATKDQRQGW</sequence>
<evidence type="ECO:0000259" key="2">
    <source>
        <dbReference type="PROSITE" id="PS50181"/>
    </source>
</evidence>
<dbReference type="SUPFAM" id="SSF81383">
    <property type="entry name" value="F-box domain"/>
    <property type="match status" value="1"/>
</dbReference>
<dbReference type="InterPro" id="IPR001810">
    <property type="entry name" value="F-box_dom"/>
</dbReference>
<feature type="domain" description="F-box" evidence="2">
    <location>
        <begin position="5"/>
        <end position="53"/>
    </location>
</feature>
<evidence type="ECO:0000313" key="4">
    <source>
        <dbReference type="Proteomes" id="UP001310594"/>
    </source>
</evidence>
<evidence type="ECO:0000256" key="1">
    <source>
        <dbReference type="SAM" id="MobiDB-lite"/>
    </source>
</evidence>
<protein>
    <recommendedName>
        <fullName evidence="2">F-box domain-containing protein</fullName>
    </recommendedName>
</protein>
<reference evidence="3" key="1">
    <citation type="submission" date="2023-08" db="EMBL/GenBank/DDBJ databases">
        <title>Black Yeasts Isolated from many extreme environments.</title>
        <authorList>
            <person name="Coleine C."/>
            <person name="Stajich J.E."/>
            <person name="Selbmann L."/>
        </authorList>
    </citation>
    <scope>NUCLEOTIDE SEQUENCE</scope>
    <source>
        <strain evidence="3">CCFEE 5810</strain>
    </source>
</reference>
<dbReference type="AlphaFoldDB" id="A0AAN7W4U2"/>
<dbReference type="Pfam" id="PF14479">
    <property type="entry name" value="HeLo"/>
    <property type="match status" value="1"/>
</dbReference>
<dbReference type="InterPro" id="IPR036047">
    <property type="entry name" value="F-box-like_dom_sf"/>
</dbReference>
<feature type="region of interest" description="Disordered" evidence="1">
    <location>
        <begin position="557"/>
        <end position="652"/>
    </location>
</feature>
<dbReference type="PROSITE" id="PS50181">
    <property type="entry name" value="FBOX"/>
    <property type="match status" value="1"/>
</dbReference>
<accession>A0AAN7W4U2</accession>
<feature type="region of interest" description="Disordered" evidence="1">
    <location>
        <begin position="680"/>
        <end position="702"/>
    </location>
</feature>
<comment type="caution">
    <text evidence="3">The sequence shown here is derived from an EMBL/GenBank/DDBJ whole genome shotgun (WGS) entry which is preliminary data.</text>
</comment>
<name>A0AAN7W4U2_9PEZI</name>
<gene>
    <name evidence="3" type="ORF">LTR97_007428</name>
</gene>
<dbReference type="Gene3D" id="1.20.120.1020">
    <property type="entry name" value="Prion-inhibition and propagation, HeLo domain"/>
    <property type="match status" value="1"/>
</dbReference>